<evidence type="ECO:0000256" key="2">
    <source>
        <dbReference type="ARBA" id="ARBA00008291"/>
    </source>
</evidence>
<evidence type="ECO:0000256" key="9">
    <source>
        <dbReference type="ARBA" id="ARBA00023027"/>
    </source>
</evidence>
<feature type="region of interest" description="Disordered" evidence="11">
    <location>
        <begin position="1"/>
        <end position="54"/>
    </location>
</feature>
<accession>A0A7R8ZMC3</accession>
<dbReference type="FunFam" id="3.40.50.10140:FF:000012">
    <property type="entry name" value="Sterile alpha and TIR motif-containing protein"/>
    <property type="match status" value="1"/>
</dbReference>
<keyword evidence="8" id="KW-0391">Immunity</keyword>
<evidence type="ECO:0000256" key="7">
    <source>
        <dbReference type="ARBA" id="ARBA00022801"/>
    </source>
</evidence>
<dbReference type="Gene3D" id="1.10.150.50">
    <property type="entry name" value="Transcription Factor, Ets-1"/>
    <property type="match status" value="1"/>
</dbReference>
<dbReference type="InterPro" id="IPR039184">
    <property type="entry name" value="SARM1"/>
</dbReference>
<dbReference type="GO" id="GO:0005737">
    <property type="term" value="C:cytoplasm"/>
    <property type="evidence" value="ECO:0007669"/>
    <property type="project" value="UniProtKB-SubCell"/>
</dbReference>
<evidence type="ECO:0000256" key="10">
    <source>
        <dbReference type="ARBA" id="ARBA00047304"/>
    </source>
</evidence>
<feature type="region of interest" description="Disordered" evidence="11">
    <location>
        <begin position="1006"/>
        <end position="1040"/>
    </location>
</feature>
<keyword evidence="7" id="KW-0378">Hydrolase</keyword>
<evidence type="ECO:0000256" key="8">
    <source>
        <dbReference type="ARBA" id="ARBA00022859"/>
    </source>
</evidence>
<sequence length="1059" mass="118133">MSSPVPTPPTRSASASPTARRSPSPSQSDVEDPKAKADPNHLMPLPPKTTLFPPPSSYRDKFILAPYPIPEYPKVIVTRCPSSKKKKSIVRKRSSKRNRSLSPAVLRYTPFRSAKLLNGSMVATSGAIESAKSTRVDPALYDALDRLSRDPSPGRKEETIHRCKMAVASLVTELQSTEATTSSSLSVLTNIKELLQKAWAVDGHGLDGKDGSDLLECFVDRQMYPNLPFTSSVGTALSETLRESKGLDIMISNCEAKEENILLSSAQVLEQAMTTENRTYVVENGLEKVMHGVATNSSPSLNCPDYSRCRTGILEHLLKHSESTCADVIRLGGLDALLYECRRNDVETLRHCASALANLSLYGGSENQQQMIKRKVPMWLFPLAFHGDDNIKYYACLAIAALVANKELEADVLKSEALKMVEPFVESHNPETFAYSTISQSRGQSKNWLRRLVPILQSQREEARNLAAFHFAMEAGLKKRQGCVGVFREIGAIESLKQVASSPHGFASKYAAQALRLIGEEVPHKLSQQVPLWTSEDVCEWIKQIGFGTYTERFLKSRVDGDLLLQITEDDLKDDIKIDNGILRRRFMRELDQLKKVADYASCEGRELNEYLCTLDPELAVHTYGILKAGLRRSLLKSNFMVEDILAQECGIRNGIHRLKLIDAIAKEEMSLNDTSVDENKPLDVFISYRRSTGSQLASLLKVHMQLRGFSVFIDVERLEAGKFDNNLLQSIRQAKHFLLVLTPNALDRCIGDDQTKDWVHKEIVAALEAKCNIIPIIDNFQWPETEKLPEDMRAVCYFNGVRWIHDYQDACVEKAIRFMTGVEQNLSGSRGNLLNANREGNVTPGTPSNSTSKLPLSSNNLLMPAFLQNYRGRSESPARYVRSPSPAIHGRKPPIIGGGNFNRGVMSPGASPVKRAALPHPASSPRLQRTYLPPRFAARPRSRSLETGIDDGDSNGKRRCEEETFSDYPFPQHPATEPSFHSKYLQRILNFRIFLFISLPESRASPELPLEEDRRPSLPTPSASAAAEETPKATKNKRFLQKFKLRNLKNLSGSATKL</sequence>
<proteinExistence type="inferred from homology"/>
<protein>
    <recommendedName>
        <fullName evidence="3">ADP-ribosyl cyclase/cyclic ADP-ribose hydrolase</fullName>
        <ecNumber evidence="3">3.2.2.6</ecNumber>
    </recommendedName>
</protein>
<keyword evidence="5" id="KW-0399">Innate immunity</keyword>
<feature type="compositionally biased region" description="Low complexity" evidence="11">
    <location>
        <begin position="10"/>
        <end position="26"/>
    </location>
</feature>
<evidence type="ECO:0000313" key="12">
    <source>
        <dbReference type="EMBL" id="CAD7226849.1"/>
    </source>
</evidence>
<dbReference type="GO" id="GO:0019677">
    <property type="term" value="P:NAD+ catabolic process"/>
    <property type="evidence" value="ECO:0007669"/>
    <property type="project" value="UniProtKB-ARBA"/>
</dbReference>
<dbReference type="Gene3D" id="1.25.10.10">
    <property type="entry name" value="Leucine-rich Repeat Variant"/>
    <property type="match status" value="1"/>
</dbReference>
<dbReference type="Gene3D" id="3.40.50.10140">
    <property type="entry name" value="Toll/interleukin-1 receptor homology (TIR) domain"/>
    <property type="match status" value="1"/>
</dbReference>
<evidence type="ECO:0000256" key="1">
    <source>
        <dbReference type="ARBA" id="ARBA00004496"/>
    </source>
</evidence>
<feature type="region of interest" description="Disordered" evidence="11">
    <location>
        <begin position="831"/>
        <end position="856"/>
    </location>
</feature>
<dbReference type="GO" id="GO:0003953">
    <property type="term" value="F:NAD+ nucleosidase activity"/>
    <property type="evidence" value="ECO:0007669"/>
    <property type="project" value="InterPro"/>
</dbReference>
<comment type="subcellular location">
    <subcellularLocation>
        <location evidence="1">Cytoplasm</location>
    </subcellularLocation>
</comment>
<dbReference type="GO" id="GO:0044297">
    <property type="term" value="C:cell body"/>
    <property type="evidence" value="ECO:0007669"/>
    <property type="project" value="UniProtKB-ARBA"/>
</dbReference>
<dbReference type="PROSITE" id="PS50104">
    <property type="entry name" value="TIR"/>
    <property type="match status" value="1"/>
</dbReference>
<dbReference type="InterPro" id="IPR013761">
    <property type="entry name" value="SAM/pointed_sf"/>
</dbReference>
<evidence type="ECO:0000256" key="5">
    <source>
        <dbReference type="ARBA" id="ARBA00022588"/>
    </source>
</evidence>
<dbReference type="SMART" id="SM00255">
    <property type="entry name" value="TIR"/>
    <property type="match status" value="1"/>
</dbReference>
<feature type="compositionally biased region" description="Pro residues" evidence="11">
    <location>
        <begin position="44"/>
        <end position="54"/>
    </location>
</feature>
<dbReference type="PROSITE" id="PS50105">
    <property type="entry name" value="SAM_DOMAIN"/>
    <property type="match status" value="1"/>
</dbReference>
<organism evidence="12">
    <name type="scientific">Cyprideis torosa</name>
    <dbReference type="NCBI Taxonomy" id="163714"/>
    <lineage>
        <taxon>Eukaryota</taxon>
        <taxon>Metazoa</taxon>
        <taxon>Ecdysozoa</taxon>
        <taxon>Arthropoda</taxon>
        <taxon>Crustacea</taxon>
        <taxon>Oligostraca</taxon>
        <taxon>Ostracoda</taxon>
        <taxon>Podocopa</taxon>
        <taxon>Podocopida</taxon>
        <taxon>Cytherocopina</taxon>
        <taxon>Cytheroidea</taxon>
        <taxon>Cytherideidae</taxon>
        <taxon>Cyprideis</taxon>
    </lineage>
</organism>
<dbReference type="GO" id="GO:0048678">
    <property type="term" value="P:response to axon injury"/>
    <property type="evidence" value="ECO:0007669"/>
    <property type="project" value="InterPro"/>
</dbReference>
<keyword evidence="4" id="KW-0963">Cytoplasm</keyword>
<dbReference type="InterPro" id="IPR035897">
    <property type="entry name" value="Toll_tir_struct_dom_sf"/>
</dbReference>
<evidence type="ECO:0000256" key="11">
    <source>
        <dbReference type="SAM" id="MobiDB-lite"/>
    </source>
</evidence>
<feature type="region of interest" description="Disordered" evidence="11">
    <location>
        <begin position="940"/>
        <end position="961"/>
    </location>
</feature>
<dbReference type="SUPFAM" id="SSF47769">
    <property type="entry name" value="SAM/Pointed domain"/>
    <property type="match status" value="1"/>
</dbReference>
<keyword evidence="6" id="KW-0677">Repeat</keyword>
<evidence type="ECO:0000256" key="6">
    <source>
        <dbReference type="ARBA" id="ARBA00022737"/>
    </source>
</evidence>
<dbReference type="GO" id="GO:0061809">
    <property type="term" value="F:NAD+ nucleosidase activity, cyclic ADP-ribose generating"/>
    <property type="evidence" value="ECO:0007669"/>
    <property type="project" value="UniProtKB-EC"/>
</dbReference>
<dbReference type="InterPro" id="IPR000157">
    <property type="entry name" value="TIR_dom"/>
</dbReference>
<dbReference type="GO" id="GO:0035591">
    <property type="term" value="F:signaling adaptor activity"/>
    <property type="evidence" value="ECO:0007669"/>
    <property type="project" value="InterPro"/>
</dbReference>
<comment type="similarity">
    <text evidence="2">Belongs to the SARM1 family.</text>
</comment>
<keyword evidence="9" id="KW-0520">NAD</keyword>
<dbReference type="Pfam" id="PF13676">
    <property type="entry name" value="TIR_2"/>
    <property type="match status" value="1"/>
</dbReference>
<dbReference type="AlphaFoldDB" id="A0A7R8ZMC3"/>
<dbReference type="InterPro" id="IPR011989">
    <property type="entry name" value="ARM-like"/>
</dbReference>
<dbReference type="SUPFAM" id="SSF52200">
    <property type="entry name" value="Toll/Interleukin receptor TIR domain"/>
    <property type="match status" value="1"/>
</dbReference>
<dbReference type="OrthoDB" id="202764at2759"/>
<comment type="catalytic activity">
    <reaction evidence="10">
        <text>NAD(+) + H2O = ADP-D-ribose + nicotinamide + H(+)</text>
        <dbReference type="Rhea" id="RHEA:16301"/>
        <dbReference type="ChEBI" id="CHEBI:15377"/>
        <dbReference type="ChEBI" id="CHEBI:15378"/>
        <dbReference type="ChEBI" id="CHEBI:17154"/>
        <dbReference type="ChEBI" id="CHEBI:57540"/>
        <dbReference type="ChEBI" id="CHEBI:57967"/>
        <dbReference type="EC" id="3.2.2.6"/>
    </reaction>
    <physiologicalReaction direction="left-to-right" evidence="10">
        <dbReference type="Rhea" id="RHEA:16302"/>
    </physiologicalReaction>
</comment>
<gene>
    <name evidence="12" type="ORF">CTOB1V02_LOCUS4763</name>
</gene>
<dbReference type="SUPFAM" id="SSF48371">
    <property type="entry name" value="ARM repeat"/>
    <property type="match status" value="1"/>
</dbReference>
<dbReference type="CDD" id="cd24153">
    <property type="entry name" value="SARM1_N"/>
    <property type="match status" value="1"/>
</dbReference>
<dbReference type="GO" id="GO:0045087">
    <property type="term" value="P:innate immune response"/>
    <property type="evidence" value="ECO:0007669"/>
    <property type="project" value="UniProtKB-KW"/>
</dbReference>
<dbReference type="SMART" id="SM00454">
    <property type="entry name" value="SAM"/>
    <property type="match status" value="1"/>
</dbReference>
<dbReference type="GO" id="GO:0034128">
    <property type="term" value="P:negative regulation of MyD88-independent toll-like receptor signaling pathway"/>
    <property type="evidence" value="ECO:0007669"/>
    <property type="project" value="InterPro"/>
</dbReference>
<dbReference type="Pfam" id="PF07647">
    <property type="entry name" value="SAM_2"/>
    <property type="match status" value="1"/>
</dbReference>
<dbReference type="GO" id="GO:0007165">
    <property type="term" value="P:signal transduction"/>
    <property type="evidence" value="ECO:0007669"/>
    <property type="project" value="InterPro"/>
</dbReference>
<dbReference type="EMBL" id="OB660950">
    <property type="protein sequence ID" value="CAD7226849.1"/>
    <property type="molecule type" value="Genomic_DNA"/>
</dbReference>
<dbReference type="PANTHER" id="PTHR22998">
    <property type="entry name" value="SARM1"/>
    <property type="match status" value="1"/>
</dbReference>
<dbReference type="InterPro" id="IPR016024">
    <property type="entry name" value="ARM-type_fold"/>
</dbReference>
<dbReference type="InterPro" id="IPR001660">
    <property type="entry name" value="SAM"/>
</dbReference>
<evidence type="ECO:0000256" key="4">
    <source>
        <dbReference type="ARBA" id="ARBA00022490"/>
    </source>
</evidence>
<name>A0A7R8ZMC3_9CRUS</name>
<dbReference type="FunFam" id="1.10.150.50:FF:000043">
    <property type="entry name" value="Sterile alpha and TIR motif-containing 1"/>
    <property type="match status" value="1"/>
</dbReference>
<dbReference type="PANTHER" id="PTHR22998:SF1">
    <property type="entry name" value="NAD(+) HYDROLASE SARM1"/>
    <property type="match status" value="1"/>
</dbReference>
<evidence type="ECO:0000256" key="3">
    <source>
        <dbReference type="ARBA" id="ARBA00011982"/>
    </source>
</evidence>
<dbReference type="GO" id="GO:0030425">
    <property type="term" value="C:dendrite"/>
    <property type="evidence" value="ECO:0007669"/>
    <property type="project" value="TreeGrafter"/>
</dbReference>
<reference evidence="12" key="1">
    <citation type="submission" date="2020-11" db="EMBL/GenBank/DDBJ databases">
        <authorList>
            <person name="Tran Van P."/>
        </authorList>
    </citation>
    <scope>NUCLEOTIDE SEQUENCE</scope>
</reference>
<dbReference type="EC" id="3.2.2.6" evidence="3"/>